<dbReference type="InterPro" id="IPR058353">
    <property type="entry name" value="DUF8040"/>
</dbReference>
<accession>A0A5A7UB11</accession>
<sequence>MNDNKRLPQTPYDTRHKIRQLAYFRMIHRSDLVCGQSTHMDRRTFAILCHLLRTVAGLSSTKIVNVEEMVTMFLYILAHNVKNCNCLGVLDGTYIKVNMLAIDRPTFKTHKRKISTNVLDVCDTKEDFIYVLANSEGSTTDLWILRDALV</sequence>
<dbReference type="InterPro" id="IPR045249">
    <property type="entry name" value="HARBI1-like"/>
</dbReference>
<evidence type="ECO:0000259" key="1">
    <source>
        <dbReference type="Pfam" id="PF26138"/>
    </source>
</evidence>
<dbReference type="EMBL" id="SSTE01011678">
    <property type="protein sequence ID" value="KAA0050805.1"/>
    <property type="molecule type" value="Genomic_DNA"/>
</dbReference>
<feature type="domain" description="DUF8040" evidence="1">
    <location>
        <begin position="32"/>
        <end position="85"/>
    </location>
</feature>
<dbReference type="STRING" id="1194695.A0A5A7UB11"/>
<comment type="caution">
    <text evidence="2">The sequence shown here is derived from an EMBL/GenBank/DDBJ whole genome shotgun (WGS) entry which is preliminary data.</text>
</comment>
<dbReference type="PANTHER" id="PTHR22930:SF281">
    <property type="entry name" value="NUCLEASE"/>
    <property type="match status" value="1"/>
</dbReference>
<evidence type="ECO:0000313" key="2">
    <source>
        <dbReference type="EMBL" id="KAA0050805.1"/>
    </source>
</evidence>
<name>A0A5A7UB11_CUCMM</name>
<dbReference type="OrthoDB" id="660876at2759"/>
<gene>
    <name evidence="2" type="ORF">E6C27_scaffold404G00620</name>
</gene>
<proteinExistence type="predicted"/>
<organism evidence="2 3">
    <name type="scientific">Cucumis melo var. makuwa</name>
    <name type="common">Oriental melon</name>
    <dbReference type="NCBI Taxonomy" id="1194695"/>
    <lineage>
        <taxon>Eukaryota</taxon>
        <taxon>Viridiplantae</taxon>
        <taxon>Streptophyta</taxon>
        <taxon>Embryophyta</taxon>
        <taxon>Tracheophyta</taxon>
        <taxon>Spermatophyta</taxon>
        <taxon>Magnoliopsida</taxon>
        <taxon>eudicotyledons</taxon>
        <taxon>Gunneridae</taxon>
        <taxon>Pentapetalae</taxon>
        <taxon>rosids</taxon>
        <taxon>fabids</taxon>
        <taxon>Cucurbitales</taxon>
        <taxon>Cucurbitaceae</taxon>
        <taxon>Benincaseae</taxon>
        <taxon>Cucumis</taxon>
    </lineage>
</organism>
<dbReference type="AlphaFoldDB" id="A0A5A7UB11"/>
<dbReference type="Proteomes" id="UP000321393">
    <property type="component" value="Unassembled WGS sequence"/>
</dbReference>
<evidence type="ECO:0000313" key="3">
    <source>
        <dbReference type="Proteomes" id="UP000321393"/>
    </source>
</evidence>
<dbReference type="Pfam" id="PF26138">
    <property type="entry name" value="DUF8040"/>
    <property type="match status" value="1"/>
</dbReference>
<reference evidence="2 3" key="1">
    <citation type="submission" date="2019-08" db="EMBL/GenBank/DDBJ databases">
        <title>Draft genome sequences of two oriental melons (Cucumis melo L. var makuwa).</title>
        <authorList>
            <person name="Kwon S.-Y."/>
        </authorList>
    </citation>
    <scope>NUCLEOTIDE SEQUENCE [LARGE SCALE GENOMIC DNA]</scope>
    <source>
        <strain evidence="3">cv. SW 3</strain>
        <tissue evidence="2">Leaf</tissue>
    </source>
</reference>
<protein>
    <submittedName>
        <fullName evidence="2">Retrotransposon protein</fullName>
    </submittedName>
</protein>
<dbReference type="PANTHER" id="PTHR22930">
    <property type="match status" value="1"/>
</dbReference>